<feature type="region of interest" description="Disordered" evidence="1">
    <location>
        <begin position="46"/>
        <end position="68"/>
    </location>
</feature>
<accession>A0A9X2U6I0</accession>
<dbReference type="Proteomes" id="UP001155010">
    <property type="component" value="Unassembled WGS sequence"/>
</dbReference>
<name>A0A9X2U6I0_9BACT</name>
<dbReference type="AlphaFoldDB" id="A0A9X2U6I0"/>
<evidence type="ECO:0000313" key="3">
    <source>
        <dbReference type="Proteomes" id="UP001155010"/>
    </source>
</evidence>
<proteinExistence type="predicted"/>
<organism evidence="2 3">
    <name type="scientific">Salinibacter ruber</name>
    <dbReference type="NCBI Taxonomy" id="146919"/>
    <lineage>
        <taxon>Bacteria</taxon>
        <taxon>Pseudomonadati</taxon>
        <taxon>Rhodothermota</taxon>
        <taxon>Rhodothermia</taxon>
        <taxon>Rhodothermales</taxon>
        <taxon>Salinibacteraceae</taxon>
        <taxon>Salinibacter</taxon>
    </lineage>
</organism>
<sequence>MSPALLSLILSALLTIGGIVAVVLIVQTLRRIARSHERSVALLEDLIQQQRTEDPDSSTHDDAPPSAS</sequence>
<dbReference type="RefSeq" id="WP_259081475.1">
    <property type="nucleotide sequence ID" value="NZ_JANTZN010000001.1"/>
</dbReference>
<gene>
    <name evidence="2" type="ORF">GGP83_000759</name>
</gene>
<protein>
    <submittedName>
        <fullName evidence="2">Uncharacterized protein</fullName>
    </submittedName>
</protein>
<reference evidence="2" key="1">
    <citation type="submission" date="2022-08" db="EMBL/GenBank/DDBJ databases">
        <title>Genomic Encyclopedia of Type Strains, Phase V (KMG-V): Genome sequencing to study the core and pangenomes of soil and plant-associated prokaryotes.</title>
        <authorList>
            <person name="Whitman W."/>
        </authorList>
    </citation>
    <scope>NUCLEOTIDE SEQUENCE</scope>
    <source>
        <strain evidence="2">SP2017</strain>
    </source>
</reference>
<evidence type="ECO:0000313" key="2">
    <source>
        <dbReference type="EMBL" id="MCS3950818.1"/>
    </source>
</evidence>
<dbReference type="EMBL" id="JANUBB010000003">
    <property type="protein sequence ID" value="MCS3950818.1"/>
    <property type="molecule type" value="Genomic_DNA"/>
</dbReference>
<comment type="caution">
    <text evidence="2">The sequence shown here is derived from an EMBL/GenBank/DDBJ whole genome shotgun (WGS) entry which is preliminary data.</text>
</comment>
<feature type="compositionally biased region" description="Basic and acidic residues" evidence="1">
    <location>
        <begin position="51"/>
        <end position="68"/>
    </location>
</feature>
<evidence type="ECO:0000256" key="1">
    <source>
        <dbReference type="SAM" id="MobiDB-lite"/>
    </source>
</evidence>